<feature type="binding site" evidence="14">
    <location>
        <position position="51"/>
    </location>
    <ligand>
        <name>Na(+)</name>
        <dbReference type="ChEBI" id="CHEBI:29101"/>
        <label>1</label>
    </ligand>
</feature>
<keyword evidence="7" id="KW-0532">Neurotransmitter transport</keyword>
<evidence type="ECO:0008006" key="18">
    <source>
        <dbReference type="Google" id="ProtNLM"/>
    </source>
</evidence>
<evidence type="ECO:0000313" key="17">
    <source>
        <dbReference type="Proteomes" id="UP000326759"/>
    </source>
</evidence>
<evidence type="ECO:0000256" key="10">
    <source>
        <dbReference type="ARBA" id="ARBA00023053"/>
    </source>
</evidence>
<dbReference type="PANTHER" id="PTHR11616:SF320">
    <property type="entry name" value="SODIUM-DEPENDENT NORADRENALINE TRANSPORTER"/>
    <property type="match status" value="1"/>
</dbReference>
<dbReference type="InterPro" id="IPR000175">
    <property type="entry name" value="Na/ntran_symport"/>
</dbReference>
<dbReference type="SUPFAM" id="SSF161070">
    <property type="entry name" value="SNF-like"/>
    <property type="match status" value="1"/>
</dbReference>
<feature type="binding site" evidence="14">
    <location>
        <position position="56"/>
    </location>
    <ligand>
        <name>Na(+)</name>
        <dbReference type="ChEBI" id="CHEBI:29101"/>
        <label>1</label>
    </ligand>
</feature>
<feature type="transmembrane region" description="Helical" evidence="15">
    <location>
        <begin position="139"/>
        <end position="158"/>
    </location>
</feature>
<evidence type="ECO:0000256" key="14">
    <source>
        <dbReference type="PIRSR" id="PIRSR600175-1"/>
    </source>
</evidence>
<keyword evidence="9 15" id="KW-1133">Transmembrane helix</keyword>
<keyword evidence="4" id="KW-1003">Cell membrane</keyword>
<dbReference type="AlphaFoldDB" id="A0A5N5TJ50"/>
<evidence type="ECO:0000256" key="6">
    <source>
        <dbReference type="ARBA" id="ARBA00022723"/>
    </source>
</evidence>
<proteinExistence type="inferred from homology"/>
<comment type="caution">
    <text evidence="16">The sequence shown here is derived from an EMBL/GenBank/DDBJ whole genome shotgun (WGS) entry which is preliminary data.</text>
</comment>
<evidence type="ECO:0000256" key="5">
    <source>
        <dbReference type="ARBA" id="ARBA00022692"/>
    </source>
</evidence>
<feature type="transmembrane region" description="Helical" evidence="15">
    <location>
        <begin position="76"/>
        <end position="97"/>
    </location>
</feature>
<dbReference type="EMBL" id="SEYY01001216">
    <property type="protein sequence ID" value="KAB7505480.1"/>
    <property type="molecule type" value="Genomic_DNA"/>
</dbReference>
<evidence type="ECO:0000256" key="13">
    <source>
        <dbReference type="ARBA" id="ARBA00023180"/>
    </source>
</evidence>
<evidence type="ECO:0000256" key="15">
    <source>
        <dbReference type="SAM" id="Phobius"/>
    </source>
</evidence>
<keyword evidence="13" id="KW-0325">Glycoprotein</keyword>
<keyword evidence="5 15" id="KW-0812">Transmembrane</keyword>
<feature type="binding site" evidence="14">
    <location>
        <position position="49"/>
    </location>
    <ligand>
        <name>Na(+)</name>
        <dbReference type="ChEBI" id="CHEBI:29101"/>
        <label>2</label>
    </ligand>
</feature>
<evidence type="ECO:0000256" key="12">
    <source>
        <dbReference type="ARBA" id="ARBA00023157"/>
    </source>
</evidence>
<sequence>MTSRNGTISVLQLPKKEETPTDVEELDPEEGDGRETWGNQCEFFLSCLGYAVGFGNVWRFPYLCYKNGRSCIFNPVRHYVILCWFASLFPGIGSWTVCEPWAKYSFSQNCSYNGRTWMGDDNCINIGCDLLQHDFGLDFLLHLCLFYWHSTLGALLFYKR</sequence>
<reference evidence="16 17" key="1">
    <citation type="journal article" date="2019" name="PLoS Biol.">
        <title>Sex chromosomes control vertical transmission of feminizing Wolbachia symbionts in an isopod.</title>
        <authorList>
            <person name="Becking T."/>
            <person name="Chebbi M.A."/>
            <person name="Giraud I."/>
            <person name="Moumen B."/>
            <person name="Laverre T."/>
            <person name="Caubet Y."/>
            <person name="Peccoud J."/>
            <person name="Gilbert C."/>
            <person name="Cordaux R."/>
        </authorList>
    </citation>
    <scope>NUCLEOTIDE SEQUENCE [LARGE SCALE GENOMIC DNA]</scope>
    <source>
        <strain evidence="16">ANa2</strain>
        <tissue evidence="16">Whole body excluding digestive tract and cuticle</tissue>
    </source>
</reference>
<dbReference type="GO" id="GO:0046872">
    <property type="term" value="F:metal ion binding"/>
    <property type="evidence" value="ECO:0007669"/>
    <property type="project" value="UniProtKB-KW"/>
</dbReference>
<evidence type="ECO:0000256" key="11">
    <source>
        <dbReference type="ARBA" id="ARBA00023136"/>
    </source>
</evidence>
<evidence type="ECO:0000256" key="7">
    <source>
        <dbReference type="ARBA" id="ARBA00022775"/>
    </source>
</evidence>
<dbReference type="GO" id="GO:0006836">
    <property type="term" value="P:neurotransmitter transport"/>
    <property type="evidence" value="ECO:0007669"/>
    <property type="project" value="UniProtKB-KW"/>
</dbReference>
<dbReference type="InterPro" id="IPR037272">
    <property type="entry name" value="SNS_sf"/>
</dbReference>
<evidence type="ECO:0000256" key="2">
    <source>
        <dbReference type="ARBA" id="ARBA00006459"/>
    </source>
</evidence>
<keyword evidence="11 15" id="KW-0472">Membrane</keyword>
<evidence type="ECO:0000313" key="16">
    <source>
        <dbReference type="EMBL" id="KAB7505480.1"/>
    </source>
</evidence>
<comment type="similarity">
    <text evidence="2">Belongs to the sodium:neurotransmitter symporter (SNF) (TC 2.A.22) family.</text>
</comment>
<dbReference type="PANTHER" id="PTHR11616">
    <property type="entry name" value="SODIUM/CHLORIDE DEPENDENT TRANSPORTER"/>
    <property type="match status" value="1"/>
</dbReference>
<evidence type="ECO:0000256" key="1">
    <source>
        <dbReference type="ARBA" id="ARBA00004651"/>
    </source>
</evidence>
<protein>
    <recommendedName>
        <fullName evidence="18">Sodium-and chloride-dependent GABA transporter 1</fullName>
    </recommendedName>
</protein>
<keyword evidence="3" id="KW-0813">Transport</keyword>
<dbReference type="GO" id="GO:0006865">
    <property type="term" value="P:amino acid transport"/>
    <property type="evidence" value="ECO:0007669"/>
    <property type="project" value="TreeGrafter"/>
</dbReference>
<dbReference type="Proteomes" id="UP000326759">
    <property type="component" value="Unassembled WGS sequence"/>
</dbReference>
<dbReference type="GO" id="GO:0015378">
    <property type="term" value="F:sodium:chloride symporter activity"/>
    <property type="evidence" value="ECO:0007669"/>
    <property type="project" value="UniProtKB-ARBA"/>
</dbReference>
<dbReference type="PROSITE" id="PS50267">
    <property type="entry name" value="NA_NEUROTRAN_SYMP_3"/>
    <property type="match status" value="1"/>
</dbReference>
<evidence type="ECO:0000256" key="9">
    <source>
        <dbReference type="ARBA" id="ARBA00022989"/>
    </source>
</evidence>
<gene>
    <name evidence="16" type="ORF">Anas_02480</name>
</gene>
<keyword evidence="12" id="KW-1015">Disulfide bond</keyword>
<keyword evidence="17" id="KW-1185">Reference proteome</keyword>
<keyword evidence="6 14" id="KW-0479">Metal-binding</keyword>
<dbReference type="Pfam" id="PF00209">
    <property type="entry name" value="SNF"/>
    <property type="match status" value="1"/>
</dbReference>
<feature type="binding site" evidence="14">
    <location>
        <position position="52"/>
    </location>
    <ligand>
        <name>Na(+)</name>
        <dbReference type="ChEBI" id="CHEBI:29101"/>
        <label>1</label>
    </ligand>
</feature>
<organism evidence="16 17">
    <name type="scientific">Armadillidium nasatum</name>
    <dbReference type="NCBI Taxonomy" id="96803"/>
    <lineage>
        <taxon>Eukaryota</taxon>
        <taxon>Metazoa</taxon>
        <taxon>Ecdysozoa</taxon>
        <taxon>Arthropoda</taxon>
        <taxon>Crustacea</taxon>
        <taxon>Multicrustacea</taxon>
        <taxon>Malacostraca</taxon>
        <taxon>Eumalacostraca</taxon>
        <taxon>Peracarida</taxon>
        <taxon>Isopoda</taxon>
        <taxon>Oniscidea</taxon>
        <taxon>Crinocheta</taxon>
        <taxon>Armadillidiidae</taxon>
        <taxon>Armadillidium</taxon>
    </lineage>
</organism>
<dbReference type="GO" id="GO:0008504">
    <property type="term" value="F:monoamine transmembrane transporter activity"/>
    <property type="evidence" value="ECO:0007669"/>
    <property type="project" value="UniProtKB-ARBA"/>
</dbReference>
<dbReference type="GO" id="GO:0005886">
    <property type="term" value="C:plasma membrane"/>
    <property type="evidence" value="ECO:0007669"/>
    <property type="project" value="UniProtKB-SubCell"/>
</dbReference>
<dbReference type="GO" id="GO:0090493">
    <property type="term" value="P:catecholamine uptake"/>
    <property type="evidence" value="ECO:0007669"/>
    <property type="project" value="UniProtKB-ARBA"/>
</dbReference>
<evidence type="ECO:0000256" key="3">
    <source>
        <dbReference type="ARBA" id="ARBA00022448"/>
    </source>
</evidence>
<keyword evidence="10 14" id="KW-0915">Sodium</keyword>
<dbReference type="OrthoDB" id="6376486at2759"/>
<keyword evidence="8" id="KW-0769">Symport</keyword>
<comment type="subcellular location">
    <subcellularLocation>
        <location evidence="1">Cell membrane</location>
        <topology evidence="1">Multi-pass membrane protein</topology>
    </subcellularLocation>
</comment>
<evidence type="ECO:0000256" key="8">
    <source>
        <dbReference type="ARBA" id="ARBA00022847"/>
    </source>
</evidence>
<accession>A0A5N5TJ50</accession>
<evidence type="ECO:0000256" key="4">
    <source>
        <dbReference type="ARBA" id="ARBA00022475"/>
    </source>
</evidence>
<name>A0A5N5TJ50_9CRUS</name>